<keyword evidence="2 3" id="KW-0472">Membrane</keyword>
<keyword evidence="3" id="KW-0812">Transmembrane</keyword>
<feature type="transmembrane region" description="Helical" evidence="3">
    <location>
        <begin position="100"/>
        <end position="121"/>
    </location>
</feature>
<keyword evidence="5" id="KW-1185">Reference proteome</keyword>
<evidence type="ECO:0000313" key="4">
    <source>
        <dbReference type="EMBL" id="SFN95452.1"/>
    </source>
</evidence>
<dbReference type="GO" id="GO:0005886">
    <property type="term" value="C:plasma membrane"/>
    <property type="evidence" value="ECO:0007669"/>
    <property type="project" value="UniProtKB-SubCell"/>
</dbReference>
<accession>A0A1I5D8B7</accession>
<reference evidence="4 5" key="1">
    <citation type="submission" date="2016-10" db="EMBL/GenBank/DDBJ databases">
        <authorList>
            <person name="de Groot N.N."/>
        </authorList>
    </citation>
    <scope>NUCLEOTIDE SEQUENCE [LARGE SCALE GENOMIC DNA]</scope>
    <source>
        <strain evidence="4 5">DSM 1283</strain>
    </source>
</reference>
<feature type="transmembrane region" description="Helical" evidence="3">
    <location>
        <begin position="24"/>
        <end position="46"/>
    </location>
</feature>
<evidence type="ECO:0000256" key="1">
    <source>
        <dbReference type="ARBA" id="ARBA00010692"/>
    </source>
</evidence>
<keyword evidence="2" id="KW-0813">Transport</keyword>
<dbReference type="OrthoDB" id="9803495at2"/>
<dbReference type="Proteomes" id="UP000198806">
    <property type="component" value="Unassembled WGS sequence"/>
</dbReference>
<protein>
    <recommendedName>
        <fullName evidence="2">Biotin transporter</fullName>
    </recommendedName>
</protein>
<dbReference type="EMBL" id="FOWD01000005">
    <property type="protein sequence ID" value="SFN95452.1"/>
    <property type="molecule type" value="Genomic_DNA"/>
</dbReference>
<comment type="similarity">
    <text evidence="1 2">Belongs to the BioY family.</text>
</comment>
<dbReference type="STRING" id="1527.SAMN04489757_10555"/>
<keyword evidence="3" id="KW-1133">Transmembrane helix</keyword>
<evidence type="ECO:0000256" key="2">
    <source>
        <dbReference type="PIRNR" id="PIRNR016661"/>
    </source>
</evidence>
<dbReference type="Gene3D" id="1.10.1760.20">
    <property type="match status" value="1"/>
</dbReference>
<comment type="subcellular location">
    <subcellularLocation>
        <location evidence="2">Cell membrane</location>
        <topology evidence="2">Multi-pass membrane protein</topology>
    </subcellularLocation>
</comment>
<dbReference type="AlphaFoldDB" id="A0A1I5D8B7"/>
<feature type="transmembrane region" description="Helical" evidence="3">
    <location>
        <begin position="128"/>
        <end position="151"/>
    </location>
</feature>
<evidence type="ECO:0000256" key="3">
    <source>
        <dbReference type="SAM" id="Phobius"/>
    </source>
</evidence>
<dbReference type="PANTHER" id="PTHR34295:SF1">
    <property type="entry name" value="BIOTIN TRANSPORTER BIOY"/>
    <property type="match status" value="1"/>
</dbReference>
<organism evidence="4 5">
    <name type="scientific">Anaerocolumna aminovalerica</name>
    <dbReference type="NCBI Taxonomy" id="1527"/>
    <lineage>
        <taxon>Bacteria</taxon>
        <taxon>Bacillati</taxon>
        <taxon>Bacillota</taxon>
        <taxon>Clostridia</taxon>
        <taxon>Lachnospirales</taxon>
        <taxon>Lachnospiraceae</taxon>
        <taxon>Anaerocolumna</taxon>
    </lineage>
</organism>
<evidence type="ECO:0000313" key="5">
    <source>
        <dbReference type="Proteomes" id="UP000198806"/>
    </source>
</evidence>
<keyword evidence="2" id="KW-1003">Cell membrane</keyword>
<feature type="transmembrane region" description="Helical" evidence="3">
    <location>
        <begin position="52"/>
        <end position="70"/>
    </location>
</feature>
<feature type="transmembrane region" description="Helical" evidence="3">
    <location>
        <begin position="163"/>
        <end position="183"/>
    </location>
</feature>
<dbReference type="PANTHER" id="PTHR34295">
    <property type="entry name" value="BIOTIN TRANSPORTER BIOY"/>
    <property type="match status" value="1"/>
</dbReference>
<dbReference type="InterPro" id="IPR003784">
    <property type="entry name" value="BioY"/>
</dbReference>
<dbReference type="Pfam" id="PF02632">
    <property type="entry name" value="BioY"/>
    <property type="match status" value="1"/>
</dbReference>
<dbReference type="GO" id="GO:0015225">
    <property type="term" value="F:biotin transmembrane transporter activity"/>
    <property type="evidence" value="ECO:0007669"/>
    <property type="project" value="UniProtKB-UniRule"/>
</dbReference>
<gene>
    <name evidence="4" type="ORF">SAMN04489757_10555</name>
</gene>
<proteinExistence type="inferred from homology"/>
<dbReference type="RefSeq" id="WP_091684696.1">
    <property type="nucleotide sequence ID" value="NZ_BAABFM010000026.1"/>
</dbReference>
<dbReference type="PIRSF" id="PIRSF016661">
    <property type="entry name" value="BioY"/>
    <property type="match status" value="1"/>
</dbReference>
<name>A0A1I5D8B7_9FIRM</name>
<sequence>MEHIEKKNRGLTNNKKSSNRNRNVTLNLVMTGMFSALLIVLSQLSIPSPTGVPITLQTFAVAITGVILGWKFGLVSTLIYILLGIAGLPVFANFKAGLQAIVGPTGGFIYGFILMVILCGIGAKRKNILVGILIGIIGLLGCHLLGINHYAFLSNISFWKSALLVSIPYFIKDVISIVLAFVIGRQVKKSIENYRL</sequence>
<feature type="transmembrane region" description="Helical" evidence="3">
    <location>
        <begin position="77"/>
        <end position="94"/>
    </location>
</feature>